<name>A0A0F9PSR9_9ZZZZ</name>
<gene>
    <name evidence="1" type="ORF">LCGC14_0805730</name>
</gene>
<dbReference type="EMBL" id="LAZR01002194">
    <property type="protein sequence ID" value="KKN33234.1"/>
    <property type="molecule type" value="Genomic_DNA"/>
</dbReference>
<reference evidence="1" key="1">
    <citation type="journal article" date="2015" name="Nature">
        <title>Complex archaea that bridge the gap between prokaryotes and eukaryotes.</title>
        <authorList>
            <person name="Spang A."/>
            <person name="Saw J.H."/>
            <person name="Jorgensen S.L."/>
            <person name="Zaremba-Niedzwiedzka K."/>
            <person name="Martijn J."/>
            <person name="Lind A.E."/>
            <person name="van Eijk R."/>
            <person name="Schleper C."/>
            <person name="Guy L."/>
            <person name="Ettema T.J."/>
        </authorList>
    </citation>
    <scope>NUCLEOTIDE SEQUENCE</scope>
</reference>
<accession>A0A0F9PSR9</accession>
<proteinExistence type="predicted"/>
<organism evidence="1">
    <name type="scientific">marine sediment metagenome</name>
    <dbReference type="NCBI Taxonomy" id="412755"/>
    <lineage>
        <taxon>unclassified sequences</taxon>
        <taxon>metagenomes</taxon>
        <taxon>ecological metagenomes</taxon>
    </lineage>
</organism>
<dbReference type="AlphaFoldDB" id="A0A0F9PSR9"/>
<comment type="caution">
    <text evidence="1">The sequence shown here is derived from an EMBL/GenBank/DDBJ whole genome shotgun (WGS) entry which is preliminary data.</text>
</comment>
<sequence>MALKSKDLIKLLQKNPEAMIRFEADKHYGNECTVSIIDFEYDAKRKVFILPNLCLCYPEPD</sequence>
<evidence type="ECO:0000313" key="1">
    <source>
        <dbReference type="EMBL" id="KKN33234.1"/>
    </source>
</evidence>
<protein>
    <submittedName>
        <fullName evidence="1">Uncharacterized protein</fullName>
    </submittedName>
</protein>